<accession>A0A3B9IFY2</accession>
<proteinExistence type="predicted"/>
<feature type="non-terminal residue" evidence="1">
    <location>
        <position position="118"/>
    </location>
</feature>
<evidence type="ECO:0000313" key="1">
    <source>
        <dbReference type="EMBL" id="HAE46680.1"/>
    </source>
</evidence>
<dbReference type="EMBL" id="DMAI01000072">
    <property type="protein sequence ID" value="HAE46680.1"/>
    <property type="molecule type" value="Genomic_DNA"/>
</dbReference>
<dbReference type="AlphaFoldDB" id="A0A3B9IFY2"/>
<dbReference type="SUPFAM" id="SSF82693">
    <property type="entry name" value="Multidrug efflux transporter AcrB pore domain, PN1, PN2, PC1 and PC2 subdomains"/>
    <property type="match status" value="1"/>
</dbReference>
<dbReference type="Gene3D" id="3.30.70.1430">
    <property type="entry name" value="Multidrug efflux transporter AcrB pore domain"/>
    <property type="match status" value="1"/>
</dbReference>
<feature type="non-terminal residue" evidence="1">
    <location>
        <position position="1"/>
    </location>
</feature>
<dbReference type="PANTHER" id="PTHR32063">
    <property type="match status" value="1"/>
</dbReference>
<dbReference type="GO" id="GO:0005886">
    <property type="term" value="C:plasma membrane"/>
    <property type="evidence" value="ECO:0007669"/>
    <property type="project" value="TreeGrafter"/>
</dbReference>
<gene>
    <name evidence="1" type="ORF">DCK97_04595</name>
</gene>
<dbReference type="Proteomes" id="UP000257706">
    <property type="component" value="Unassembled WGS sequence"/>
</dbReference>
<dbReference type="GO" id="GO:0042910">
    <property type="term" value="F:xenobiotic transmembrane transporter activity"/>
    <property type="evidence" value="ECO:0007669"/>
    <property type="project" value="TreeGrafter"/>
</dbReference>
<comment type="caution">
    <text evidence="1">The sequence shown here is derived from an EMBL/GenBank/DDBJ whole genome shotgun (WGS) entry which is preliminary data.</text>
</comment>
<evidence type="ECO:0000313" key="2">
    <source>
        <dbReference type="Proteomes" id="UP000257706"/>
    </source>
</evidence>
<dbReference type="Pfam" id="PF00873">
    <property type="entry name" value="ACR_tran"/>
    <property type="match status" value="1"/>
</dbReference>
<dbReference type="PANTHER" id="PTHR32063:SF28">
    <property type="entry name" value="BLR2861 PROTEIN"/>
    <property type="match status" value="1"/>
</dbReference>
<dbReference type="InterPro" id="IPR001036">
    <property type="entry name" value="Acrflvin-R"/>
</dbReference>
<name>A0A3B9IFY2_9PROT</name>
<organism evidence="1 2">
    <name type="scientific">Tistrella mobilis</name>
    <dbReference type="NCBI Taxonomy" id="171437"/>
    <lineage>
        <taxon>Bacteria</taxon>
        <taxon>Pseudomonadati</taxon>
        <taxon>Pseudomonadota</taxon>
        <taxon>Alphaproteobacteria</taxon>
        <taxon>Geminicoccales</taxon>
        <taxon>Geminicoccaceae</taxon>
        <taxon>Tistrella</taxon>
    </lineage>
</organism>
<sequence length="118" mass="12932">VIPREFAPTEDRGSFIVVVQAPKGASYDYTSRNVEKVEEILRPLVDRGVASIVFTIVSPGSNRPSPVDRAFVIVRLAPWSERDVRQTDLVREVLPKLSAVPGVRAVPVNPPGLGQRGF</sequence>
<protein>
    <submittedName>
        <fullName evidence="1">Multidrug transporter AcrB</fullName>
    </submittedName>
</protein>
<reference evidence="1 2" key="1">
    <citation type="journal article" date="2018" name="Nat. Biotechnol.">
        <title>A standardized bacterial taxonomy based on genome phylogeny substantially revises the tree of life.</title>
        <authorList>
            <person name="Parks D.H."/>
            <person name="Chuvochina M."/>
            <person name="Waite D.W."/>
            <person name="Rinke C."/>
            <person name="Skarshewski A."/>
            <person name="Chaumeil P.A."/>
            <person name="Hugenholtz P."/>
        </authorList>
    </citation>
    <scope>NUCLEOTIDE SEQUENCE [LARGE SCALE GENOMIC DNA]</scope>
    <source>
        <strain evidence="1">UBA8739</strain>
    </source>
</reference>